<feature type="domain" description="Glycosyl transferase family 1" evidence="2">
    <location>
        <begin position="207"/>
        <end position="352"/>
    </location>
</feature>
<dbReference type="PANTHER" id="PTHR46401:SF2">
    <property type="entry name" value="GLYCOSYLTRANSFERASE WBBK-RELATED"/>
    <property type="match status" value="1"/>
</dbReference>
<protein>
    <submittedName>
        <fullName evidence="3">Glycosyltransferase family 4 protein</fullName>
    </submittedName>
</protein>
<comment type="caution">
    <text evidence="3">The sequence shown here is derived from an EMBL/GenBank/DDBJ whole genome shotgun (WGS) entry which is preliminary data.</text>
</comment>
<dbReference type="Proteomes" id="UP000323632">
    <property type="component" value="Unassembled WGS sequence"/>
</dbReference>
<sequence length="376" mass="44138">MGQFKYNIFINATAIQPGGGHTILLQFLKAYTEHPLPDTRVFVFNSIGLKDYLSPEIISVEMPIFNFLQRIYWDSAGMKQWASKNNIRPDLLLSFQNTGVRFPGIPQIIYLQQSIPFTKHQWNPFKKGQRNLWRYKNIYSFFIGLYLFKYTHVVVQTKWMKQAFLKKFNTHNPEKVHVFSPEIDIVDVNEIHVEDFDAIEPSTFNFFYPATSFIYKNHIEIIKAFAAIKKENKLGNIRCYFTISFDELSKEAQQLIIINELYSNFVFLGALSLRQVYYYYTSLDALIFPSYIETIGLPLIESAGCGLPILVADEPYSREVLKSYDNVRYAKTKDTDDWKNKIYEVLELKKTYPQKIRISEEGWQNMLQLTEFLIKT</sequence>
<keyword evidence="1 3" id="KW-0808">Transferase</keyword>
<dbReference type="Gene3D" id="3.40.50.2000">
    <property type="entry name" value="Glycogen Phosphorylase B"/>
    <property type="match status" value="1"/>
</dbReference>
<dbReference type="InterPro" id="IPR001296">
    <property type="entry name" value="Glyco_trans_1"/>
</dbReference>
<gene>
    <name evidence="3" type="ORF">F0919_14695</name>
</gene>
<evidence type="ECO:0000313" key="4">
    <source>
        <dbReference type="Proteomes" id="UP000323632"/>
    </source>
</evidence>
<accession>A0A5M6CFE9</accession>
<dbReference type="RefSeq" id="WP_150033523.1">
    <property type="nucleotide sequence ID" value="NZ_VWSH01000003.1"/>
</dbReference>
<dbReference type="GO" id="GO:0016757">
    <property type="term" value="F:glycosyltransferase activity"/>
    <property type="evidence" value="ECO:0007669"/>
    <property type="project" value="InterPro"/>
</dbReference>
<reference evidence="3 4" key="1">
    <citation type="submission" date="2019-09" db="EMBL/GenBank/DDBJ databases">
        <title>Genome sequence and assembly of Taibaiella sp.</title>
        <authorList>
            <person name="Chhetri G."/>
        </authorList>
    </citation>
    <scope>NUCLEOTIDE SEQUENCE [LARGE SCALE GENOMIC DNA]</scope>
    <source>
        <strain evidence="3 4">KVB11</strain>
    </source>
</reference>
<evidence type="ECO:0000256" key="1">
    <source>
        <dbReference type="ARBA" id="ARBA00022679"/>
    </source>
</evidence>
<dbReference type="EMBL" id="VWSH01000003">
    <property type="protein sequence ID" value="KAA5533777.1"/>
    <property type="molecule type" value="Genomic_DNA"/>
</dbReference>
<dbReference type="SUPFAM" id="SSF53756">
    <property type="entry name" value="UDP-Glycosyltransferase/glycogen phosphorylase"/>
    <property type="match status" value="1"/>
</dbReference>
<keyword evidence="4" id="KW-1185">Reference proteome</keyword>
<dbReference type="AlphaFoldDB" id="A0A5M6CFE9"/>
<organism evidence="3 4">
    <name type="scientific">Taibaiella lutea</name>
    <dbReference type="NCBI Taxonomy" id="2608001"/>
    <lineage>
        <taxon>Bacteria</taxon>
        <taxon>Pseudomonadati</taxon>
        <taxon>Bacteroidota</taxon>
        <taxon>Chitinophagia</taxon>
        <taxon>Chitinophagales</taxon>
        <taxon>Chitinophagaceae</taxon>
        <taxon>Taibaiella</taxon>
    </lineage>
</organism>
<dbReference type="Pfam" id="PF00534">
    <property type="entry name" value="Glycos_transf_1"/>
    <property type="match status" value="1"/>
</dbReference>
<evidence type="ECO:0000259" key="2">
    <source>
        <dbReference type="Pfam" id="PF00534"/>
    </source>
</evidence>
<proteinExistence type="predicted"/>
<dbReference type="GO" id="GO:0009103">
    <property type="term" value="P:lipopolysaccharide biosynthetic process"/>
    <property type="evidence" value="ECO:0007669"/>
    <property type="project" value="TreeGrafter"/>
</dbReference>
<dbReference type="PANTHER" id="PTHR46401">
    <property type="entry name" value="GLYCOSYLTRANSFERASE WBBK-RELATED"/>
    <property type="match status" value="1"/>
</dbReference>
<evidence type="ECO:0000313" key="3">
    <source>
        <dbReference type="EMBL" id="KAA5533777.1"/>
    </source>
</evidence>
<name>A0A5M6CFE9_9BACT</name>